<evidence type="ECO:0000256" key="2">
    <source>
        <dbReference type="SAM" id="SignalP"/>
    </source>
</evidence>
<feature type="compositionally biased region" description="Basic and acidic residues" evidence="1">
    <location>
        <begin position="37"/>
        <end position="53"/>
    </location>
</feature>
<feature type="compositionally biased region" description="Basic and acidic residues" evidence="1">
    <location>
        <begin position="90"/>
        <end position="105"/>
    </location>
</feature>
<evidence type="ECO:0000313" key="4">
    <source>
        <dbReference type="Proteomes" id="UP000231637"/>
    </source>
</evidence>
<dbReference type="EMBL" id="CP018800">
    <property type="protein sequence ID" value="ATX81312.1"/>
    <property type="molecule type" value="Genomic_DNA"/>
</dbReference>
<name>A0A2K8L2I5_9PROT</name>
<dbReference type="RefSeq" id="WP_100264792.1">
    <property type="nucleotide sequence ID" value="NZ_CP018800.1"/>
</dbReference>
<evidence type="ECO:0000256" key="1">
    <source>
        <dbReference type="SAM" id="MobiDB-lite"/>
    </source>
</evidence>
<gene>
    <name evidence="3" type="ORF">Ga0123462_0437</name>
</gene>
<protein>
    <submittedName>
        <fullName evidence="3">Uncharacterized protein</fullName>
    </submittedName>
</protein>
<dbReference type="AlphaFoldDB" id="A0A2K8L2I5"/>
<proteinExistence type="predicted"/>
<feature type="signal peptide" evidence="2">
    <location>
        <begin position="1"/>
        <end position="24"/>
    </location>
</feature>
<accession>A0A2K8L2I5</accession>
<evidence type="ECO:0000313" key="3">
    <source>
        <dbReference type="EMBL" id="ATX81312.1"/>
    </source>
</evidence>
<sequence>MKLLSLIIALLFSAYLFTTVEVQADPSAKNSPPGWQKGDKDSDKDGWDKDRRNRHEKSHKYKDKNKERPQGWDSGKKEGWSSDTPPGQEGKQRRDPRTKEWKEINNRLPWLE</sequence>
<feature type="compositionally biased region" description="Basic residues" evidence="1">
    <location>
        <begin position="54"/>
        <end position="63"/>
    </location>
</feature>
<reference evidence="3 4" key="1">
    <citation type="submission" date="2016-12" db="EMBL/GenBank/DDBJ databases">
        <title>Isolation and genomic insights into novel planktonic Zetaproteobacteria from stratified waters of the Chesapeake Bay.</title>
        <authorList>
            <person name="McAllister S.M."/>
            <person name="Kato S."/>
            <person name="Chan C.S."/>
            <person name="Chiu B.K."/>
            <person name="Field E.K."/>
        </authorList>
    </citation>
    <scope>NUCLEOTIDE SEQUENCE [LARGE SCALE GENOMIC DNA]</scope>
    <source>
        <strain evidence="3 4">CP-8</strain>
    </source>
</reference>
<organism evidence="3 4">
    <name type="scientific">Mariprofundus ferrinatatus</name>
    <dbReference type="NCBI Taxonomy" id="1921087"/>
    <lineage>
        <taxon>Bacteria</taxon>
        <taxon>Pseudomonadati</taxon>
        <taxon>Pseudomonadota</taxon>
        <taxon>Candidatius Mariprofundia</taxon>
        <taxon>Mariprofundales</taxon>
        <taxon>Mariprofundaceae</taxon>
        <taxon>Mariprofundus</taxon>
    </lineage>
</organism>
<dbReference type="Proteomes" id="UP000231637">
    <property type="component" value="Chromosome"/>
</dbReference>
<feature type="region of interest" description="Disordered" evidence="1">
    <location>
        <begin position="24"/>
        <end position="112"/>
    </location>
</feature>
<dbReference type="KEGG" id="mfn:Ga0123462_0437"/>
<feature type="chain" id="PRO_5014700773" evidence="2">
    <location>
        <begin position="25"/>
        <end position="112"/>
    </location>
</feature>
<keyword evidence="4" id="KW-1185">Reference proteome</keyword>
<feature type="compositionally biased region" description="Basic and acidic residues" evidence="1">
    <location>
        <begin position="64"/>
        <end position="80"/>
    </location>
</feature>
<keyword evidence="2" id="KW-0732">Signal</keyword>